<gene>
    <name evidence="1" type="ORF">CLV99_1390</name>
</gene>
<accession>A0A4R6WT62</accession>
<dbReference type="EMBL" id="SNYV01000011">
    <property type="protein sequence ID" value="TDQ79936.1"/>
    <property type="molecule type" value="Genomic_DNA"/>
</dbReference>
<dbReference type="AlphaFoldDB" id="A0A4R6WT62"/>
<organism evidence="1 2">
    <name type="scientific">Sphingobacterium yanglingense</name>
    <dbReference type="NCBI Taxonomy" id="1437280"/>
    <lineage>
        <taxon>Bacteria</taxon>
        <taxon>Pseudomonadati</taxon>
        <taxon>Bacteroidota</taxon>
        <taxon>Sphingobacteriia</taxon>
        <taxon>Sphingobacteriales</taxon>
        <taxon>Sphingobacteriaceae</taxon>
        <taxon>Sphingobacterium</taxon>
    </lineage>
</organism>
<comment type="caution">
    <text evidence="1">The sequence shown here is derived from an EMBL/GenBank/DDBJ whole genome shotgun (WGS) entry which is preliminary data.</text>
</comment>
<keyword evidence="2" id="KW-1185">Reference proteome</keyword>
<evidence type="ECO:0000313" key="1">
    <source>
        <dbReference type="EMBL" id="TDQ79936.1"/>
    </source>
</evidence>
<protein>
    <submittedName>
        <fullName evidence="1">Uncharacterized protein</fullName>
    </submittedName>
</protein>
<name>A0A4R6WT62_9SPHI</name>
<dbReference type="Proteomes" id="UP000295292">
    <property type="component" value="Unassembled WGS sequence"/>
</dbReference>
<evidence type="ECO:0000313" key="2">
    <source>
        <dbReference type="Proteomes" id="UP000295292"/>
    </source>
</evidence>
<reference evidence="1 2" key="1">
    <citation type="submission" date="2019-03" db="EMBL/GenBank/DDBJ databases">
        <title>Genomic Encyclopedia of Archaeal and Bacterial Type Strains, Phase II (KMG-II): from individual species to whole genera.</title>
        <authorList>
            <person name="Goeker M."/>
        </authorList>
    </citation>
    <scope>NUCLEOTIDE SEQUENCE [LARGE SCALE GENOMIC DNA]</scope>
    <source>
        <strain evidence="1 2">DSM 28353</strain>
    </source>
</reference>
<sequence>MYRAECLQEIQSQVAYIHSIAIYLDDNINVLHIKSTRRIEKDILEKLRGLGVLIKLMTAGEVDSSEKQSILC</sequence>
<proteinExistence type="predicted"/>